<feature type="signal peptide" evidence="1">
    <location>
        <begin position="1"/>
        <end position="23"/>
    </location>
</feature>
<dbReference type="InterPro" id="IPR021727">
    <property type="entry name" value="DUF3299"/>
</dbReference>
<dbReference type="Gene3D" id="2.40.50.870">
    <property type="entry name" value="Protein of unknown function (DUF3299)"/>
    <property type="match status" value="1"/>
</dbReference>
<dbReference type="Pfam" id="PF11736">
    <property type="entry name" value="DUF3299"/>
    <property type="match status" value="1"/>
</dbReference>
<keyword evidence="1" id="KW-0732">Signal</keyword>
<dbReference type="OrthoDB" id="5793250at2"/>
<gene>
    <name evidence="2" type="ORF">DIC66_05550</name>
</gene>
<evidence type="ECO:0000256" key="1">
    <source>
        <dbReference type="SAM" id="SignalP"/>
    </source>
</evidence>
<dbReference type="RefSeq" id="WP_117174848.1">
    <property type="nucleotide sequence ID" value="NZ_QFZK01000002.1"/>
</dbReference>
<comment type="caution">
    <text evidence="2">The sequence shown here is derived from an EMBL/GenBank/DDBJ whole genome shotgun (WGS) entry which is preliminary data.</text>
</comment>
<proteinExistence type="predicted"/>
<sequence>MKKSLSIACIVLCLLASGGNALAQAAAPLAGVPMGVGAGVHNPNSPFAPLQDRADVLPWSVLTSVKTKVEKNRVLPVFSTSIQSLNQKSQRVQGFMMPLEPGEKQTHFLLSSVPLTCSFCVPGGPESMVEVKSRTPVKYSMEAVVVEGQFAVLKDDPYGLFYRMTEAVAVK</sequence>
<name>A0A3E1RFN7_9BURK</name>
<organism evidence="2 3">
    <name type="scientific">Rhodoferax lacus</name>
    <dbReference type="NCBI Taxonomy" id="2184758"/>
    <lineage>
        <taxon>Bacteria</taxon>
        <taxon>Pseudomonadati</taxon>
        <taxon>Pseudomonadota</taxon>
        <taxon>Betaproteobacteria</taxon>
        <taxon>Burkholderiales</taxon>
        <taxon>Comamonadaceae</taxon>
        <taxon>Rhodoferax</taxon>
    </lineage>
</organism>
<dbReference type="EMBL" id="QFZK01000002">
    <property type="protein sequence ID" value="RFO98179.1"/>
    <property type="molecule type" value="Genomic_DNA"/>
</dbReference>
<evidence type="ECO:0000313" key="2">
    <source>
        <dbReference type="EMBL" id="RFO98179.1"/>
    </source>
</evidence>
<dbReference type="Proteomes" id="UP000260665">
    <property type="component" value="Unassembled WGS sequence"/>
</dbReference>
<keyword evidence="3" id="KW-1185">Reference proteome</keyword>
<dbReference type="AlphaFoldDB" id="A0A3E1RFN7"/>
<feature type="chain" id="PRO_5017608756" description="DUF3299 domain-containing protein" evidence="1">
    <location>
        <begin position="24"/>
        <end position="171"/>
    </location>
</feature>
<accession>A0A3E1RFN7</accession>
<protein>
    <recommendedName>
        <fullName evidence="4">DUF3299 domain-containing protein</fullName>
    </recommendedName>
</protein>
<evidence type="ECO:0008006" key="4">
    <source>
        <dbReference type="Google" id="ProtNLM"/>
    </source>
</evidence>
<reference evidence="2 3" key="1">
    <citation type="submission" date="2018-05" db="EMBL/GenBank/DDBJ databases">
        <title>Rhodoferax soyangensis sp.nov., isolated from an oligotrophic freshwater lake.</title>
        <authorList>
            <person name="Park M."/>
        </authorList>
    </citation>
    <scope>NUCLEOTIDE SEQUENCE [LARGE SCALE GENOMIC DNA]</scope>
    <source>
        <strain evidence="2 3">IMCC26218</strain>
    </source>
</reference>
<evidence type="ECO:0000313" key="3">
    <source>
        <dbReference type="Proteomes" id="UP000260665"/>
    </source>
</evidence>